<proteinExistence type="predicted"/>
<protein>
    <submittedName>
        <fullName evidence="2">Transcriptional regulator with XRE-family HTH domain</fullName>
    </submittedName>
</protein>
<dbReference type="RefSeq" id="WP_306977126.1">
    <property type="nucleotide sequence ID" value="NZ_JAUSZV010000005.1"/>
</dbReference>
<dbReference type="InterPro" id="IPR010982">
    <property type="entry name" value="Lambda_DNA-bd_dom_sf"/>
</dbReference>
<dbReference type="AlphaFoldDB" id="A0AAW8FFR0"/>
<dbReference type="Proteomes" id="UP001234216">
    <property type="component" value="Unassembled WGS sequence"/>
</dbReference>
<comment type="caution">
    <text evidence="2">The sequence shown here is derived from an EMBL/GenBank/DDBJ whole genome shotgun (WGS) entry which is preliminary data.</text>
</comment>
<dbReference type="Gene3D" id="1.10.260.40">
    <property type="entry name" value="lambda repressor-like DNA-binding domains"/>
    <property type="match status" value="1"/>
</dbReference>
<reference evidence="2" key="1">
    <citation type="submission" date="2023-07" db="EMBL/GenBank/DDBJ databases">
        <title>Comparative genomics of wheat-associated soil bacteria to identify genetic determinants of phenazine resistance.</title>
        <authorList>
            <person name="Mouncey N."/>
        </authorList>
    </citation>
    <scope>NUCLEOTIDE SEQUENCE</scope>
    <source>
        <strain evidence="2">V4I22</strain>
    </source>
</reference>
<accession>A0AAW8FFR0</accession>
<dbReference type="CDD" id="cd00093">
    <property type="entry name" value="HTH_XRE"/>
    <property type="match status" value="1"/>
</dbReference>
<dbReference type="Pfam" id="PF19054">
    <property type="entry name" value="DUF5753"/>
    <property type="match status" value="1"/>
</dbReference>
<organism evidence="2 3">
    <name type="scientific">Streptomyces canus</name>
    <dbReference type="NCBI Taxonomy" id="58343"/>
    <lineage>
        <taxon>Bacteria</taxon>
        <taxon>Bacillati</taxon>
        <taxon>Actinomycetota</taxon>
        <taxon>Actinomycetes</taxon>
        <taxon>Kitasatosporales</taxon>
        <taxon>Streptomycetaceae</taxon>
        <taxon>Streptomyces</taxon>
        <taxon>Streptomyces aurantiacus group</taxon>
    </lineage>
</organism>
<dbReference type="PROSITE" id="PS50943">
    <property type="entry name" value="HTH_CROC1"/>
    <property type="match status" value="1"/>
</dbReference>
<name>A0AAW8FFR0_9ACTN</name>
<dbReference type="InterPro" id="IPR001387">
    <property type="entry name" value="Cro/C1-type_HTH"/>
</dbReference>
<feature type="domain" description="HTH cro/C1-type" evidence="1">
    <location>
        <begin position="19"/>
        <end position="73"/>
    </location>
</feature>
<dbReference type="Pfam" id="PF13560">
    <property type="entry name" value="HTH_31"/>
    <property type="match status" value="1"/>
</dbReference>
<evidence type="ECO:0000259" key="1">
    <source>
        <dbReference type="PROSITE" id="PS50943"/>
    </source>
</evidence>
<gene>
    <name evidence="2" type="ORF">QFZ22_004066</name>
</gene>
<dbReference type="SUPFAM" id="SSF47413">
    <property type="entry name" value="lambda repressor-like DNA-binding domains"/>
    <property type="match status" value="1"/>
</dbReference>
<sequence>MAGLRPEPTARQMRLGTELRRLREKAGLTGREAAALLGVSSGQISQIESALTGVSEKRLRSMAANYSCSDQELISALVHVATDRTRGWWEEYRGQLPTPFLDLSELEHNATFRWDVDLLHVSGLLQTEDYARALFSTRIPELPDADRELRVRHRMQRRAILERPTPTPYQAVIHEAALRIRVGGRATSLAQLARILELSEAGHITVRVIPFTLERFDDTGSAMIYAGGSIPRLDTVVRDAPHGTVFIDAEAQLGVFRTLFRRVEASSLDPGQSRDLIHNLAKEL</sequence>
<dbReference type="InterPro" id="IPR043917">
    <property type="entry name" value="DUF5753"/>
</dbReference>
<dbReference type="GO" id="GO:0003677">
    <property type="term" value="F:DNA binding"/>
    <property type="evidence" value="ECO:0007669"/>
    <property type="project" value="InterPro"/>
</dbReference>
<evidence type="ECO:0000313" key="3">
    <source>
        <dbReference type="Proteomes" id="UP001234216"/>
    </source>
</evidence>
<dbReference type="EMBL" id="JAUSZV010000005">
    <property type="protein sequence ID" value="MDQ0908081.1"/>
    <property type="molecule type" value="Genomic_DNA"/>
</dbReference>
<evidence type="ECO:0000313" key="2">
    <source>
        <dbReference type="EMBL" id="MDQ0908081.1"/>
    </source>
</evidence>
<dbReference type="SMART" id="SM00530">
    <property type="entry name" value="HTH_XRE"/>
    <property type="match status" value="1"/>
</dbReference>